<evidence type="ECO:0000259" key="2">
    <source>
        <dbReference type="Pfam" id="PF00892"/>
    </source>
</evidence>
<dbReference type="InterPro" id="IPR037185">
    <property type="entry name" value="EmrE-like"/>
</dbReference>
<feature type="transmembrane region" description="Helical" evidence="1">
    <location>
        <begin position="7"/>
        <end position="24"/>
    </location>
</feature>
<dbReference type="PANTHER" id="PTHR22911">
    <property type="entry name" value="ACYL-MALONYL CONDENSING ENZYME-RELATED"/>
    <property type="match status" value="1"/>
</dbReference>
<feature type="transmembrane region" description="Helical" evidence="1">
    <location>
        <begin position="44"/>
        <end position="62"/>
    </location>
</feature>
<keyword evidence="1" id="KW-0472">Membrane</keyword>
<evidence type="ECO:0000313" key="3">
    <source>
        <dbReference type="EMBL" id="TBN53479.1"/>
    </source>
</evidence>
<dbReference type="OrthoDB" id="7340103at2"/>
<reference evidence="3 4" key="1">
    <citation type="submission" date="2019-02" db="EMBL/GenBank/DDBJ databases">
        <title>Hansschlegelia quercus sp. nov., a novel methylotrophic bacterium from buds of oak (Quercus robur L.).</title>
        <authorList>
            <person name="Agafonova N.V."/>
            <person name="Kaparullina E.N."/>
            <person name="Grouzdev D.S."/>
            <person name="Doronina N.V."/>
        </authorList>
    </citation>
    <scope>NUCLEOTIDE SEQUENCE [LARGE SCALE GENOMIC DNA]</scope>
    <source>
        <strain evidence="3 4">Dub</strain>
    </source>
</reference>
<dbReference type="SUPFAM" id="SSF103481">
    <property type="entry name" value="Multidrug resistance efflux transporter EmrE"/>
    <property type="match status" value="1"/>
</dbReference>
<feature type="transmembrane region" description="Helical" evidence="1">
    <location>
        <begin position="131"/>
        <end position="151"/>
    </location>
</feature>
<dbReference type="Pfam" id="PF00892">
    <property type="entry name" value="EamA"/>
    <property type="match status" value="2"/>
</dbReference>
<keyword evidence="1" id="KW-0812">Transmembrane</keyword>
<name>A0A4Q9GH46_9HYPH</name>
<dbReference type="Proteomes" id="UP000291613">
    <property type="component" value="Unassembled WGS sequence"/>
</dbReference>
<dbReference type="AlphaFoldDB" id="A0A4Q9GH46"/>
<feature type="domain" description="EamA" evidence="2">
    <location>
        <begin position="17"/>
        <end position="142"/>
    </location>
</feature>
<sequence>MRADGRLAGVLSPTAAVAVASIYWGTSWWPMRILKERGLDSEWAIFLMLGIVSLALSPAAWAARKAWTRHWRSFLVAGIMGGASLACYYLSVNLTTVARATLLFYLSPVWTTLIEFVALRRPIKPGRMLEIALGFGGLLVTLAPGGNAFAGANIGDGLALLAGVTFAVATFLMYRSPEAGGAAFTWACALGAAMVTSVAGMIFNPDGLARAAAASGGAVALLGPAALFAILIFLPMNLLTYWGASRLSPTRVSVILMCDVIVGIMSSALLTDDHIGPHELVGCGLILGAILVEPIRLRLRSAHPQADAAN</sequence>
<feature type="transmembrane region" description="Helical" evidence="1">
    <location>
        <begin position="275"/>
        <end position="292"/>
    </location>
</feature>
<dbReference type="GO" id="GO:0016020">
    <property type="term" value="C:membrane"/>
    <property type="evidence" value="ECO:0007669"/>
    <property type="project" value="InterPro"/>
</dbReference>
<protein>
    <submittedName>
        <fullName evidence="3">DMT family transporter</fullName>
    </submittedName>
</protein>
<feature type="transmembrane region" description="Helical" evidence="1">
    <location>
        <begin position="252"/>
        <end position="269"/>
    </location>
</feature>
<keyword evidence="1" id="KW-1133">Transmembrane helix</keyword>
<feature type="transmembrane region" description="Helical" evidence="1">
    <location>
        <begin position="215"/>
        <end position="240"/>
    </location>
</feature>
<feature type="transmembrane region" description="Helical" evidence="1">
    <location>
        <begin position="181"/>
        <end position="203"/>
    </location>
</feature>
<dbReference type="InterPro" id="IPR000620">
    <property type="entry name" value="EamA_dom"/>
</dbReference>
<dbReference type="RefSeq" id="WP_131003535.1">
    <property type="nucleotide sequence ID" value="NZ_JBHSZR010000007.1"/>
</dbReference>
<gene>
    <name evidence="3" type="ORF">EYR15_10755</name>
</gene>
<evidence type="ECO:0000313" key="4">
    <source>
        <dbReference type="Proteomes" id="UP000291613"/>
    </source>
</evidence>
<proteinExistence type="predicted"/>
<feature type="transmembrane region" description="Helical" evidence="1">
    <location>
        <begin position="157"/>
        <end position="174"/>
    </location>
</feature>
<feature type="domain" description="EamA" evidence="2">
    <location>
        <begin position="154"/>
        <end position="292"/>
    </location>
</feature>
<comment type="caution">
    <text evidence="3">The sequence shown here is derived from an EMBL/GenBank/DDBJ whole genome shotgun (WGS) entry which is preliminary data.</text>
</comment>
<accession>A0A4Q9GH46</accession>
<evidence type="ECO:0000256" key="1">
    <source>
        <dbReference type="SAM" id="Phobius"/>
    </source>
</evidence>
<feature type="transmembrane region" description="Helical" evidence="1">
    <location>
        <begin position="97"/>
        <end position="119"/>
    </location>
</feature>
<dbReference type="PANTHER" id="PTHR22911:SF79">
    <property type="entry name" value="MOBA-LIKE NTP TRANSFERASE DOMAIN-CONTAINING PROTEIN"/>
    <property type="match status" value="1"/>
</dbReference>
<dbReference type="EMBL" id="SIUB01000004">
    <property type="protein sequence ID" value="TBN53479.1"/>
    <property type="molecule type" value="Genomic_DNA"/>
</dbReference>
<organism evidence="3 4">
    <name type="scientific">Hansschlegelia quercus</name>
    <dbReference type="NCBI Taxonomy" id="2528245"/>
    <lineage>
        <taxon>Bacteria</taxon>
        <taxon>Pseudomonadati</taxon>
        <taxon>Pseudomonadota</taxon>
        <taxon>Alphaproteobacteria</taxon>
        <taxon>Hyphomicrobiales</taxon>
        <taxon>Methylopilaceae</taxon>
        <taxon>Hansschlegelia</taxon>
    </lineage>
</organism>
<keyword evidence="4" id="KW-1185">Reference proteome</keyword>
<feature type="transmembrane region" description="Helical" evidence="1">
    <location>
        <begin position="74"/>
        <end position="91"/>
    </location>
</feature>